<proteinExistence type="inferred from homology"/>
<keyword evidence="11" id="KW-1185">Reference proteome</keyword>
<dbReference type="Gene3D" id="1.20.1640.10">
    <property type="entry name" value="Multidrug efflux transporter AcrB transmembrane domain"/>
    <property type="match status" value="2"/>
</dbReference>
<evidence type="ECO:0000256" key="1">
    <source>
        <dbReference type="ARBA" id="ARBA00004651"/>
    </source>
</evidence>
<evidence type="ECO:0000256" key="2">
    <source>
        <dbReference type="ARBA" id="ARBA00005585"/>
    </source>
</evidence>
<evidence type="ECO:0000313" key="10">
    <source>
        <dbReference type="EMBL" id="CAH0385139.1"/>
    </source>
</evidence>
<evidence type="ECO:0000259" key="9">
    <source>
        <dbReference type="PROSITE" id="PS50156"/>
    </source>
</evidence>
<feature type="domain" description="SSD" evidence="9">
    <location>
        <begin position="271"/>
        <end position="428"/>
    </location>
</feature>
<dbReference type="SUPFAM" id="SSF82866">
    <property type="entry name" value="Multidrug efflux transporter AcrB transmembrane domain"/>
    <property type="match status" value="2"/>
</dbReference>
<dbReference type="AlphaFoldDB" id="A0A9P0A5Q2"/>
<feature type="transmembrane region" description="Helical" evidence="8">
    <location>
        <begin position="26"/>
        <end position="45"/>
    </location>
</feature>
<comment type="similarity">
    <text evidence="2">Belongs to the patched family.</text>
</comment>
<feature type="transmembrane region" description="Helical" evidence="8">
    <location>
        <begin position="497"/>
        <end position="519"/>
    </location>
</feature>
<evidence type="ECO:0000256" key="6">
    <source>
        <dbReference type="ARBA" id="ARBA00023136"/>
    </source>
</evidence>
<dbReference type="Proteomes" id="UP001152759">
    <property type="component" value="Chromosome 2"/>
</dbReference>
<keyword evidence="7" id="KW-0325">Glycoprotein</keyword>
<feature type="transmembrane region" description="Helical" evidence="8">
    <location>
        <begin position="301"/>
        <end position="326"/>
    </location>
</feature>
<dbReference type="InterPro" id="IPR003392">
    <property type="entry name" value="PTHD_SSD"/>
</dbReference>
<feature type="transmembrane region" description="Helical" evidence="8">
    <location>
        <begin position="803"/>
        <end position="827"/>
    </location>
</feature>
<dbReference type="InterPro" id="IPR051697">
    <property type="entry name" value="Patched_domain-protein"/>
</dbReference>
<dbReference type="GO" id="GO:0005886">
    <property type="term" value="C:plasma membrane"/>
    <property type="evidence" value="ECO:0007669"/>
    <property type="project" value="UniProtKB-SubCell"/>
</dbReference>
<evidence type="ECO:0000256" key="8">
    <source>
        <dbReference type="SAM" id="Phobius"/>
    </source>
</evidence>
<dbReference type="PANTHER" id="PTHR10796">
    <property type="entry name" value="PATCHED-RELATED"/>
    <property type="match status" value="1"/>
</dbReference>
<dbReference type="PROSITE" id="PS50156">
    <property type="entry name" value="SSD"/>
    <property type="match status" value="1"/>
</dbReference>
<dbReference type="GO" id="GO:0030659">
    <property type="term" value="C:cytoplasmic vesicle membrane"/>
    <property type="evidence" value="ECO:0007669"/>
    <property type="project" value="TreeGrafter"/>
</dbReference>
<dbReference type="OrthoDB" id="6510177at2759"/>
<feature type="transmembrane region" description="Helical" evidence="8">
    <location>
        <begin position="403"/>
        <end position="431"/>
    </location>
</feature>
<feature type="transmembrane region" description="Helical" evidence="8">
    <location>
        <begin position="271"/>
        <end position="295"/>
    </location>
</feature>
<feature type="transmembrane region" description="Helical" evidence="8">
    <location>
        <begin position="374"/>
        <end position="391"/>
    </location>
</feature>
<feature type="transmembrane region" description="Helical" evidence="8">
    <location>
        <begin position="717"/>
        <end position="740"/>
    </location>
</feature>
<dbReference type="EMBL" id="OU963863">
    <property type="protein sequence ID" value="CAH0385139.1"/>
    <property type="molecule type" value="Genomic_DNA"/>
</dbReference>
<feature type="transmembrane region" description="Helical" evidence="8">
    <location>
        <begin position="833"/>
        <end position="857"/>
    </location>
</feature>
<evidence type="ECO:0000256" key="7">
    <source>
        <dbReference type="ARBA" id="ARBA00023180"/>
    </source>
</evidence>
<dbReference type="Pfam" id="PF02460">
    <property type="entry name" value="Patched"/>
    <property type="match status" value="1"/>
</dbReference>
<dbReference type="FunFam" id="1.20.1640.10:FF:000013">
    <property type="entry name" value="PaTched Related family"/>
    <property type="match status" value="1"/>
</dbReference>
<evidence type="ECO:0000256" key="5">
    <source>
        <dbReference type="ARBA" id="ARBA00022989"/>
    </source>
</evidence>
<name>A0A9P0A5Q2_BEMTA</name>
<sequence>MACGLSWVDKILTKCFYRLGLIVANYPGYFIIVPIFLTLLCVTGFQNIKYEMDPEYLFSPEHGPGKTERAIVEQYFKMNYTNRFNPTRITRPGRFGRVIVIPKHGNNMLTVDIWKELRLLDDIVQNATIWYGEDDQPYQYKDLCAKWLDECFKNDILNLDKVMEEVQNNTLKLTFPIMFNPVTWDAHAFPVYFGGTEIDEDSLITRVPSLQLAYFVTADTKTQDARGARWEDAFLEAVGNAEDGGLFKHISTARFASRTLDIELEKNTRTVVPYFGSTFVIMALFSVVTCMMADWVRSKPLLGLLGNVSAAMGTLAAFGFAVYLGIPFIGINLVAPLLMCSIGIDDTFVMLAAWRRTPVTMSVPERMAHMLSDAAVSITITSFTDVVSFVIGMSSPFPSIQIFCLYSGLAVCFIFMWHVTFFAACVAIAGYAEKDNRHSILCIKVKPVSLSAKKSWLYRKFMTGGVNPKDADNPSDNPENAFMRWCRDSLSWYLIQWPVRLLIILVFILYIAGAIYGTTTLQEGLQRRKLSKENSYSIEFYDREDFYFREFPYRLQVIISGEMNYWEPAVQEQIENLTQTFEASPYISTPLYTESWLRSFVGYVKRNQENLNVSIDTREDFLKTLNELWLFKPNPFSLDIKFNEDGSKIIASRFMIQAVNITDGNMEKDMVRDLRRICDESPLNVSVFHPYFVFFDQFELVRPTSVQSCFISGITMLFISFIFIPDLMCSIWVALCIISVEAGVLGYMSLWNVNLDSISMINLIMCAGFSVDFTAHICYAYMSCKADTAEERVRESLYSVGLPICQGAISTILGVVALAVAGSYIFLVFFKMIFLVVLFGAAHGLLLLPVLLSIFDFKSCRNSKKKKLKIDKAYPHPHPYTIPHPSLHPVHQYLGNNNQKYLGGLAHNGNGVPKGLVMTTYNGETHGKFILG</sequence>
<feature type="transmembrane region" description="Helical" evidence="8">
    <location>
        <begin position="760"/>
        <end position="782"/>
    </location>
</feature>
<keyword evidence="6 8" id="KW-0472">Membrane</keyword>
<keyword evidence="5 8" id="KW-1133">Transmembrane helix</keyword>
<organism evidence="10 11">
    <name type="scientific">Bemisia tabaci</name>
    <name type="common">Sweetpotato whitefly</name>
    <name type="synonym">Aleurodes tabaci</name>
    <dbReference type="NCBI Taxonomy" id="7038"/>
    <lineage>
        <taxon>Eukaryota</taxon>
        <taxon>Metazoa</taxon>
        <taxon>Ecdysozoa</taxon>
        <taxon>Arthropoda</taxon>
        <taxon>Hexapoda</taxon>
        <taxon>Insecta</taxon>
        <taxon>Pterygota</taxon>
        <taxon>Neoptera</taxon>
        <taxon>Paraneoptera</taxon>
        <taxon>Hemiptera</taxon>
        <taxon>Sternorrhyncha</taxon>
        <taxon>Aleyrodoidea</taxon>
        <taxon>Aleyrodidae</taxon>
        <taxon>Aleyrodinae</taxon>
        <taxon>Bemisia</taxon>
    </lineage>
</organism>
<gene>
    <name evidence="10" type="ORF">BEMITA_LOCUS4395</name>
</gene>
<accession>A0A9P0A5Q2</accession>
<evidence type="ECO:0000313" key="11">
    <source>
        <dbReference type="Proteomes" id="UP001152759"/>
    </source>
</evidence>
<comment type="subcellular location">
    <subcellularLocation>
        <location evidence="1">Cell membrane</location>
        <topology evidence="1">Multi-pass membrane protein</topology>
    </subcellularLocation>
</comment>
<reference evidence="10" key="1">
    <citation type="submission" date="2021-12" db="EMBL/GenBank/DDBJ databases">
        <authorList>
            <person name="King R."/>
        </authorList>
    </citation>
    <scope>NUCLEOTIDE SEQUENCE</scope>
</reference>
<evidence type="ECO:0000256" key="4">
    <source>
        <dbReference type="ARBA" id="ARBA00022692"/>
    </source>
</evidence>
<dbReference type="InterPro" id="IPR000731">
    <property type="entry name" value="SSD"/>
</dbReference>
<evidence type="ECO:0000256" key="3">
    <source>
        <dbReference type="ARBA" id="ARBA00022475"/>
    </source>
</evidence>
<dbReference type="KEGG" id="btab:109033468"/>
<keyword evidence="3" id="KW-1003">Cell membrane</keyword>
<protein>
    <recommendedName>
        <fullName evidence="9">SSD domain-containing protein</fullName>
    </recommendedName>
</protein>
<dbReference type="PANTHER" id="PTHR10796:SF92">
    <property type="entry name" value="PATCHED-RELATED, ISOFORM A"/>
    <property type="match status" value="1"/>
</dbReference>
<keyword evidence="4 8" id="KW-0812">Transmembrane</keyword>